<protein>
    <submittedName>
        <fullName evidence="2">Uncharacterized protein</fullName>
    </submittedName>
</protein>
<dbReference type="EMBL" id="WTUW01000001">
    <property type="protein sequence ID" value="MZR30091.1"/>
    <property type="molecule type" value="Genomic_DNA"/>
</dbReference>
<evidence type="ECO:0000313" key="2">
    <source>
        <dbReference type="EMBL" id="MZR30091.1"/>
    </source>
</evidence>
<proteinExistence type="predicted"/>
<sequence>MAKSDVVDTDQCCDEKSGRSPQKSEAVAHQQIVHGVTGLDWHRVDASGIELNSLRQVLEIPELSVID</sequence>
<organism evidence="2 3">
    <name type="scientific">Sneathiella litorea</name>
    <dbReference type="NCBI Taxonomy" id="2606216"/>
    <lineage>
        <taxon>Bacteria</taxon>
        <taxon>Pseudomonadati</taxon>
        <taxon>Pseudomonadota</taxon>
        <taxon>Alphaproteobacteria</taxon>
        <taxon>Sneathiellales</taxon>
        <taxon>Sneathiellaceae</taxon>
        <taxon>Sneathiella</taxon>
    </lineage>
</organism>
<feature type="region of interest" description="Disordered" evidence="1">
    <location>
        <begin position="1"/>
        <end position="29"/>
    </location>
</feature>
<dbReference type="Proteomes" id="UP000476030">
    <property type="component" value="Unassembled WGS sequence"/>
</dbReference>
<evidence type="ECO:0000256" key="1">
    <source>
        <dbReference type="SAM" id="MobiDB-lite"/>
    </source>
</evidence>
<name>A0A6L8W4R7_9PROT</name>
<reference evidence="2 3" key="1">
    <citation type="submission" date="2019-12" db="EMBL/GenBank/DDBJ databases">
        <title>Snethiella sp. nov. sp. isolated from sea sand.</title>
        <authorList>
            <person name="Kim J."/>
            <person name="Jeong S.E."/>
            <person name="Jung H.S."/>
            <person name="Jeon C.O."/>
        </authorList>
    </citation>
    <scope>NUCLEOTIDE SEQUENCE [LARGE SCALE GENOMIC DNA]</scope>
    <source>
        <strain evidence="2 3">DP05</strain>
    </source>
</reference>
<accession>A0A6L8W4R7</accession>
<keyword evidence="3" id="KW-1185">Reference proteome</keyword>
<gene>
    <name evidence="2" type="ORF">GQE98_05510</name>
</gene>
<comment type="caution">
    <text evidence="2">The sequence shown here is derived from an EMBL/GenBank/DDBJ whole genome shotgun (WGS) entry which is preliminary data.</text>
</comment>
<dbReference type="AlphaFoldDB" id="A0A6L8W4R7"/>
<dbReference type="RefSeq" id="WP_161314619.1">
    <property type="nucleotide sequence ID" value="NZ_WTUW01000001.1"/>
</dbReference>
<evidence type="ECO:0000313" key="3">
    <source>
        <dbReference type="Proteomes" id="UP000476030"/>
    </source>
</evidence>